<keyword evidence="2 5" id="KW-0813">Transport</keyword>
<dbReference type="PROSITE" id="PS51257">
    <property type="entry name" value="PROKAR_LIPOPROTEIN"/>
    <property type="match status" value="1"/>
</dbReference>
<gene>
    <name evidence="7" type="ORF">PSU4_47690</name>
</gene>
<keyword evidence="3" id="KW-0479">Metal-binding</keyword>
<dbReference type="SUPFAM" id="SSF53807">
    <property type="entry name" value="Helical backbone' metal receptor"/>
    <property type="match status" value="1"/>
</dbReference>
<comment type="caution">
    <text evidence="7">The sequence shown here is derived from an EMBL/GenBank/DDBJ whole genome shotgun (WGS) entry which is preliminary data.</text>
</comment>
<dbReference type="Gene3D" id="3.40.50.1980">
    <property type="entry name" value="Nitrogenase molybdenum iron protein domain"/>
    <property type="match status" value="1"/>
</dbReference>
<evidence type="ECO:0000256" key="6">
    <source>
        <dbReference type="SAM" id="SignalP"/>
    </source>
</evidence>
<evidence type="ECO:0000256" key="3">
    <source>
        <dbReference type="ARBA" id="ARBA00022723"/>
    </source>
</evidence>
<evidence type="ECO:0000313" key="8">
    <source>
        <dbReference type="Proteomes" id="UP000321685"/>
    </source>
</evidence>
<evidence type="ECO:0000256" key="2">
    <source>
        <dbReference type="ARBA" id="ARBA00022448"/>
    </source>
</evidence>
<dbReference type="PRINTS" id="PR00690">
    <property type="entry name" value="ADHESNFAMILY"/>
</dbReference>
<dbReference type="GO" id="GO:0046872">
    <property type="term" value="F:metal ion binding"/>
    <property type="evidence" value="ECO:0007669"/>
    <property type="project" value="UniProtKB-KW"/>
</dbReference>
<keyword evidence="8" id="KW-1185">Reference proteome</keyword>
<dbReference type="GO" id="GO:0030313">
    <property type="term" value="C:cell envelope"/>
    <property type="evidence" value="ECO:0007669"/>
    <property type="project" value="UniProtKB-SubCell"/>
</dbReference>
<comment type="subcellular location">
    <subcellularLocation>
        <location evidence="1">Cell envelope</location>
    </subcellularLocation>
</comment>
<feature type="signal peptide" evidence="6">
    <location>
        <begin position="1"/>
        <end position="21"/>
    </location>
</feature>
<protein>
    <submittedName>
        <fullName evidence="7">Metal ABC transporter substrate-binding protein</fullName>
    </submittedName>
</protein>
<dbReference type="Proteomes" id="UP000321685">
    <property type="component" value="Unassembled WGS sequence"/>
</dbReference>
<dbReference type="EMBL" id="BJVJ01000064">
    <property type="protein sequence ID" value="GEL25815.1"/>
    <property type="molecule type" value="Genomic_DNA"/>
</dbReference>
<evidence type="ECO:0000256" key="4">
    <source>
        <dbReference type="ARBA" id="ARBA00022729"/>
    </source>
</evidence>
<dbReference type="AlphaFoldDB" id="A0A511DLX6"/>
<dbReference type="InterPro" id="IPR006128">
    <property type="entry name" value="Lipoprotein_PsaA-like"/>
</dbReference>
<dbReference type="Pfam" id="PF01297">
    <property type="entry name" value="ZnuA"/>
    <property type="match status" value="1"/>
</dbReference>
<organism evidence="7 8">
    <name type="scientific">Pseudonocardia sulfidoxydans NBRC 16205</name>
    <dbReference type="NCBI Taxonomy" id="1223511"/>
    <lineage>
        <taxon>Bacteria</taxon>
        <taxon>Bacillati</taxon>
        <taxon>Actinomycetota</taxon>
        <taxon>Actinomycetes</taxon>
        <taxon>Pseudonocardiales</taxon>
        <taxon>Pseudonocardiaceae</taxon>
        <taxon>Pseudonocardia</taxon>
    </lineage>
</organism>
<dbReference type="PANTHER" id="PTHR42953:SF1">
    <property type="entry name" value="METAL-BINDING PROTEIN HI_0362-RELATED"/>
    <property type="match status" value="1"/>
</dbReference>
<evidence type="ECO:0000256" key="1">
    <source>
        <dbReference type="ARBA" id="ARBA00004196"/>
    </source>
</evidence>
<dbReference type="GO" id="GO:0007155">
    <property type="term" value="P:cell adhesion"/>
    <property type="evidence" value="ECO:0007669"/>
    <property type="project" value="InterPro"/>
</dbReference>
<dbReference type="InterPro" id="IPR006127">
    <property type="entry name" value="ZnuA-like"/>
</dbReference>
<dbReference type="GO" id="GO:0030001">
    <property type="term" value="P:metal ion transport"/>
    <property type="evidence" value="ECO:0007669"/>
    <property type="project" value="InterPro"/>
</dbReference>
<dbReference type="InterPro" id="IPR050492">
    <property type="entry name" value="Bact_metal-bind_prot9"/>
</dbReference>
<accession>A0A511DLX6</accession>
<evidence type="ECO:0000313" key="7">
    <source>
        <dbReference type="EMBL" id="GEL25815.1"/>
    </source>
</evidence>
<dbReference type="PANTHER" id="PTHR42953">
    <property type="entry name" value="HIGH-AFFINITY ZINC UPTAKE SYSTEM PROTEIN ZNUA-RELATED"/>
    <property type="match status" value="1"/>
</dbReference>
<sequence length="311" mass="31376">MTLRRVATTLGGALLAAAVLAACGSGSNTPASPTTTGDAGGKVAVVASTDVYGSVVRAVGGDRVDVTSIIDDPAKDPHEYETTPADALAVGKAAIVVVNGAHYDDFATKLVDSAETEPQTIDVSALSGLEAQVPAGEEFNEHVWYSLPTMKKLADTLAADLGKVDAAGAATYTANAAAFGTKIDGLTAKLDAIKTTHDGTAVAITEPVPLYMVEAAGLKNVTPEAFSEAVEEGNDPPAAVLQETLAVFGGGVAKVLVSNAQTESPATQQVEQAAGAAGVPVVKVTETLPAGVTDYVSWQSQQIDALTTALG</sequence>
<feature type="chain" id="PRO_5038927930" evidence="6">
    <location>
        <begin position="22"/>
        <end position="311"/>
    </location>
</feature>
<name>A0A511DLX6_9PSEU</name>
<proteinExistence type="inferred from homology"/>
<dbReference type="RefSeq" id="WP_147112677.1">
    <property type="nucleotide sequence ID" value="NZ_BJVJ01000064.1"/>
</dbReference>
<evidence type="ECO:0000256" key="5">
    <source>
        <dbReference type="RuleBase" id="RU003512"/>
    </source>
</evidence>
<dbReference type="OrthoDB" id="5296019at2"/>
<reference evidence="7 8" key="1">
    <citation type="submission" date="2019-07" db="EMBL/GenBank/DDBJ databases">
        <title>Whole genome shotgun sequence of Pseudonocardia sulfidoxydans NBRC 16205.</title>
        <authorList>
            <person name="Hosoyama A."/>
            <person name="Uohara A."/>
            <person name="Ohji S."/>
            <person name="Ichikawa N."/>
        </authorList>
    </citation>
    <scope>NUCLEOTIDE SEQUENCE [LARGE SCALE GENOMIC DNA]</scope>
    <source>
        <strain evidence="7 8">NBRC 16205</strain>
    </source>
</reference>
<keyword evidence="4 6" id="KW-0732">Signal</keyword>
<comment type="similarity">
    <text evidence="5">Belongs to the bacterial solute-binding protein 9 family.</text>
</comment>